<dbReference type="PANTHER" id="PTHR36373">
    <property type="entry name" value="EXPRESSED PROTEIN"/>
    <property type="match status" value="1"/>
</dbReference>
<evidence type="ECO:0000256" key="3">
    <source>
        <dbReference type="SAM" id="Phobius"/>
    </source>
</evidence>
<keyword evidence="5" id="KW-1185">Reference proteome</keyword>
<evidence type="ECO:0000313" key="5">
    <source>
        <dbReference type="Proteomes" id="UP000823749"/>
    </source>
</evidence>
<keyword evidence="3" id="KW-0812">Transmembrane</keyword>
<dbReference type="Proteomes" id="UP000823749">
    <property type="component" value="Chromosome 7"/>
</dbReference>
<name>A0AAV6JMJ7_9ERIC</name>
<comment type="caution">
    <text evidence="4">The sequence shown here is derived from an EMBL/GenBank/DDBJ whole genome shotgun (WGS) entry which is preliminary data.</text>
</comment>
<organism evidence="4 5">
    <name type="scientific">Rhododendron griersonianum</name>
    <dbReference type="NCBI Taxonomy" id="479676"/>
    <lineage>
        <taxon>Eukaryota</taxon>
        <taxon>Viridiplantae</taxon>
        <taxon>Streptophyta</taxon>
        <taxon>Embryophyta</taxon>
        <taxon>Tracheophyta</taxon>
        <taxon>Spermatophyta</taxon>
        <taxon>Magnoliopsida</taxon>
        <taxon>eudicotyledons</taxon>
        <taxon>Gunneridae</taxon>
        <taxon>Pentapetalae</taxon>
        <taxon>asterids</taxon>
        <taxon>Ericales</taxon>
        <taxon>Ericaceae</taxon>
        <taxon>Ericoideae</taxon>
        <taxon>Rhodoreae</taxon>
        <taxon>Rhododendron</taxon>
    </lineage>
</organism>
<dbReference type="AlphaFoldDB" id="A0AAV6JMJ7"/>
<dbReference type="PANTHER" id="PTHR36373:SF1">
    <property type="entry name" value="EXPRESSED PROTEIN"/>
    <property type="match status" value="1"/>
</dbReference>
<keyword evidence="3" id="KW-1133">Transmembrane helix</keyword>
<keyword evidence="1" id="KW-0175">Coiled coil</keyword>
<reference evidence="4" key="1">
    <citation type="submission" date="2020-08" db="EMBL/GenBank/DDBJ databases">
        <title>Plant Genome Project.</title>
        <authorList>
            <person name="Zhang R.-G."/>
        </authorList>
    </citation>
    <scope>NUCLEOTIDE SEQUENCE</scope>
    <source>
        <strain evidence="4">WSP0</strain>
        <tissue evidence="4">Leaf</tissue>
    </source>
</reference>
<evidence type="ECO:0000256" key="2">
    <source>
        <dbReference type="SAM" id="MobiDB-lite"/>
    </source>
</evidence>
<accession>A0AAV6JMJ7</accession>
<feature type="region of interest" description="Disordered" evidence="2">
    <location>
        <begin position="158"/>
        <end position="187"/>
    </location>
</feature>
<evidence type="ECO:0000256" key="1">
    <source>
        <dbReference type="SAM" id="Coils"/>
    </source>
</evidence>
<feature type="transmembrane region" description="Helical" evidence="3">
    <location>
        <begin position="12"/>
        <end position="35"/>
    </location>
</feature>
<protein>
    <submittedName>
        <fullName evidence="4">Uncharacterized protein</fullName>
    </submittedName>
</protein>
<gene>
    <name evidence="4" type="ORF">RHGRI_020893</name>
</gene>
<sequence length="187" mass="21463">MSKPLYKKRQVSFIFPLFDFYLYCSCTLACFFSYFDTIFLSQITDFCNDLKKLATRAKESENAKWGYGKKSQVVVKKWKEKECDGENIGELDVREKERKPLLEVNKEKCEIVEKSNVKEKLRRKKRAEEAKNIPISLDVKNVNGKEGDVLLPIRTCPPSPQYFSAGHAPSKATPLKASRSRPPVSSE</sequence>
<proteinExistence type="predicted"/>
<feature type="coiled-coil region" evidence="1">
    <location>
        <begin position="104"/>
        <end position="131"/>
    </location>
</feature>
<keyword evidence="3" id="KW-0472">Membrane</keyword>
<evidence type="ECO:0000313" key="4">
    <source>
        <dbReference type="EMBL" id="KAG5540809.1"/>
    </source>
</evidence>
<dbReference type="EMBL" id="JACTNZ010000007">
    <property type="protein sequence ID" value="KAG5540809.1"/>
    <property type="molecule type" value="Genomic_DNA"/>
</dbReference>